<evidence type="ECO:0000256" key="2">
    <source>
        <dbReference type="SAM" id="Phobius"/>
    </source>
</evidence>
<keyword evidence="2" id="KW-0472">Membrane</keyword>
<evidence type="ECO:0000256" key="3">
    <source>
        <dbReference type="SAM" id="SignalP"/>
    </source>
</evidence>
<reference evidence="5" key="1">
    <citation type="journal article" date="2010" name="PLoS Negl. Trop. Dis.">
        <title>The genome sequence of Trypanosoma brucei gambiense, causative agent of chronic human african trypanosomiasis.</title>
        <authorList>
            <person name="Jackson A.P."/>
            <person name="Sanders M."/>
            <person name="Berry A."/>
            <person name="McQuillan J."/>
            <person name="Aslett M.A."/>
            <person name="Quail M.A."/>
            <person name="Chukualim B."/>
            <person name="Capewell P."/>
            <person name="MacLeod A."/>
            <person name="Melville S.E."/>
            <person name="Gibson W."/>
            <person name="Barry J.D."/>
            <person name="Berriman M."/>
            <person name="Hertz-Fowler C."/>
        </authorList>
    </citation>
    <scope>NUCLEOTIDE SEQUENCE [LARGE SCALE GENOMIC DNA]</scope>
    <source>
        <strain evidence="5">MHOM/CI/86/DAL972</strain>
    </source>
</reference>
<evidence type="ECO:0000256" key="1">
    <source>
        <dbReference type="SAM" id="MobiDB-lite"/>
    </source>
</evidence>
<dbReference type="EMBL" id="FN554971">
    <property type="protein sequence ID" value="CBH13862.1"/>
    <property type="molecule type" value="Genomic_DNA"/>
</dbReference>
<feature type="chain" id="PRO_5003005657" description="T. brucei spp.-specific protein" evidence="3">
    <location>
        <begin position="27"/>
        <end position="178"/>
    </location>
</feature>
<feature type="compositionally biased region" description="Basic and acidic residues" evidence="1">
    <location>
        <begin position="106"/>
        <end position="133"/>
    </location>
</feature>
<feature type="transmembrane region" description="Helical" evidence="2">
    <location>
        <begin position="67"/>
        <end position="88"/>
    </location>
</feature>
<evidence type="ECO:0008006" key="6">
    <source>
        <dbReference type="Google" id="ProtNLM"/>
    </source>
</evidence>
<gene>
    <name evidence="4" type="ORF">TbgDal_VIII8050</name>
</gene>
<dbReference type="GeneID" id="23864047"/>
<dbReference type="Proteomes" id="UP000002316">
    <property type="component" value="Chromosome 8"/>
</dbReference>
<accession>C9ZWS3</accession>
<dbReference type="AlphaFoldDB" id="C9ZWS3"/>
<name>C9ZWS3_TRYB9</name>
<evidence type="ECO:0000313" key="4">
    <source>
        <dbReference type="EMBL" id="CBH13862.1"/>
    </source>
</evidence>
<proteinExistence type="predicted"/>
<dbReference type="RefSeq" id="XP_011776138.1">
    <property type="nucleotide sequence ID" value="XM_011777836.1"/>
</dbReference>
<feature type="signal peptide" evidence="3">
    <location>
        <begin position="1"/>
        <end position="26"/>
    </location>
</feature>
<keyword evidence="2" id="KW-0812">Transmembrane</keyword>
<keyword evidence="2" id="KW-1133">Transmembrane helix</keyword>
<keyword evidence="3" id="KW-0732">Signal</keyword>
<dbReference type="KEGG" id="tbg:TbgDal_VIII8050"/>
<protein>
    <recommendedName>
        <fullName evidence="6">T. brucei spp.-specific protein</fullName>
    </recommendedName>
</protein>
<organism evidence="4 5">
    <name type="scientific">Trypanosoma brucei gambiense (strain MHOM/CI/86/DAL972)</name>
    <dbReference type="NCBI Taxonomy" id="679716"/>
    <lineage>
        <taxon>Eukaryota</taxon>
        <taxon>Discoba</taxon>
        <taxon>Euglenozoa</taxon>
        <taxon>Kinetoplastea</taxon>
        <taxon>Metakinetoplastina</taxon>
        <taxon>Trypanosomatida</taxon>
        <taxon>Trypanosomatidae</taxon>
        <taxon>Trypanosoma</taxon>
    </lineage>
</organism>
<evidence type="ECO:0000313" key="5">
    <source>
        <dbReference type="Proteomes" id="UP000002316"/>
    </source>
</evidence>
<feature type="region of interest" description="Disordered" evidence="1">
    <location>
        <begin position="103"/>
        <end position="133"/>
    </location>
</feature>
<sequence>MREGGTWQVKYVAMLLLRLSPLSTFASPVNERSNQTQIYNTLNDYGSNSPVSTRTRLSPKNSGSVSLFRFLFLLLTFLSVFLTFFSSLRLPGDASQLNNWNYETRIPGDPKNSKTRRKSETGRMEGETEKEDSFPRKFQVSTLTVFYVRVGAQNLPFLPSCSIQIKKEKRESEAQAYI</sequence>